<dbReference type="EMBL" id="JABANE010000057">
    <property type="protein sequence ID" value="NME70199.1"/>
    <property type="molecule type" value="Genomic_DNA"/>
</dbReference>
<accession>A0A7X9XB22</accession>
<dbReference type="GO" id="GO:0016491">
    <property type="term" value="F:oxidoreductase activity"/>
    <property type="evidence" value="ECO:0007669"/>
    <property type="project" value="UniProtKB-KW"/>
</dbReference>
<dbReference type="InterPro" id="IPR002347">
    <property type="entry name" value="SDR_fam"/>
</dbReference>
<dbReference type="AlphaFoldDB" id="A0A7X9XB22"/>
<comment type="caution">
    <text evidence="3">The sequence shown here is derived from an EMBL/GenBank/DDBJ whole genome shotgun (WGS) entry which is preliminary data.</text>
</comment>
<sequence>MKNKSKQNTRVLITGANGGMGLETTKILFEKGYGSIIMACRTEDKAKVAKNKILQEAESNNGGDKLETYGGFDMNAPEAIEKAVNVLPVHQKIDVVFLQSGGVIFGNNFEYINFNNKKIEKTIFQNVIGGYIVLQNLKRRNLLSENYRVIYAGGEGARGIPGMMDKPTFNSPKILRDYIEGNLKGQKYHDMNAMGTSKLMSALLVAKLAQNAQQGEEFIWFTPGLTYGTNGLATKPALERWFLENIGFTIMKWVGMAQSPVQAAQKYVSAIDGIRGENGDILGSPEKKTLGPTVDQKPMNTAFTDQGLINEFYAIVKEVYPEKEIVQ</sequence>
<keyword evidence="2" id="KW-0560">Oxidoreductase</keyword>
<dbReference type="InterPro" id="IPR036291">
    <property type="entry name" value="NAD(P)-bd_dom_sf"/>
</dbReference>
<evidence type="ECO:0000256" key="2">
    <source>
        <dbReference type="ARBA" id="ARBA00023002"/>
    </source>
</evidence>
<comment type="similarity">
    <text evidence="1">Belongs to the short-chain dehydrogenases/reductases (SDR) family.</text>
</comment>
<reference evidence="3 4" key="1">
    <citation type="submission" date="2020-04" db="EMBL/GenBank/DDBJ databases">
        <title>Flammeovirga sp. SR4, a novel species isolated from seawater.</title>
        <authorList>
            <person name="Wang X."/>
        </authorList>
    </citation>
    <scope>NUCLEOTIDE SEQUENCE [LARGE SCALE GENOMIC DNA]</scope>
    <source>
        <strain evidence="3 4">ATCC 23126</strain>
    </source>
</reference>
<organism evidence="3 4">
    <name type="scientific">Flammeovirga aprica JL-4</name>
    <dbReference type="NCBI Taxonomy" id="694437"/>
    <lineage>
        <taxon>Bacteria</taxon>
        <taxon>Pseudomonadati</taxon>
        <taxon>Bacteroidota</taxon>
        <taxon>Cytophagia</taxon>
        <taxon>Cytophagales</taxon>
        <taxon>Flammeovirgaceae</taxon>
        <taxon>Flammeovirga</taxon>
    </lineage>
</organism>
<dbReference type="SUPFAM" id="SSF51735">
    <property type="entry name" value="NAD(P)-binding Rossmann-fold domains"/>
    <property type="match status" value="1"/>
</dbReference>
<dbReference type="PANTHER" id="PTHR24320">
    <property type="entry name" value="RETINOL DEHYDROGENASE"/>
    <property type="match status" value="1"/>
</dbReference>
<dbReference type="RefSeq" id="WP_169658441.1">
    <property type="nucleotide sequence ID" value="NZ_JABANE010000057.1"/>
</dbReference>
<proteinExistence type="inferred from homology"/>
<dbReference type="Proteomes" id="UP000576082">
    <property type="component" value="Unassembled WGS sequence"/>
</dbReference>
<evidence type="ECO:0000313" key="3">
    <source>
        <dbReference type="EMBL" id="NME70199.1"/>
    </source>
</evidence>
<evidence type="ECO:0000256" key="1">
    <source>
        <dbReference type="ARBA" id="ARBA00006484"/>
    </source>
</evidence>
<dbReference type="Gene3D" id="3.40.50.720">
    <property type="entry name" value="NAD(P)-binding Rossmann-like Domain"/>
    <property type="match status" value="1"/>
</dbReference>
<name>A0A7X9XB22_9BACT</name>
<dbReference type="PANTHER" id="PTHR24320:SF148">
    <property type="entry name" value="NAD(P)-BINDING ROSSMANN-FOLD SUPERFAMILY PROTEIN"/>
    <property type="match status" value="1"/>
</dbReference>
<protein>
    <submittedName>
        <fullName evidence="3">SDR family NAD(P)-dependent oxidoreductase</fullName>
    </submittedName>
</protein>
<keyword evidence="4" id="KW-1185">Reference proteome</keyword>
<evidence type="ECO:0000313" key="4">
    <source>
        <dbReference type="Proteomes" id="UP000576082"/>
    </source>
</evidence>
<dbReference type="Pfam" id="PF00106">
    <property type="entry name" value="adh_short"/>
    <property type="match status" value="1"/>
</dbReference>
<gene>
    <name evidence="3" type="ORF">HHU12_19645</name>
</gene>